<dbReference type="EMBL" id="UGRY01000008">
    <property type="protein sequence ID" value="SUD49573.1"/>
    <property type="molecule type" value="Genomic_DNA"/>
</dbReference>
<evidence type="ECO:0008006" key="5">
    <source>
        <dbReference type="Google" id="ProtNLM"/>
    </source>
</evidence>
<feature type="region of interest" description="Disordered" evidence="1">
    <location>
        <begin position="298"/>
        <end position="323"/>
    </location>
</feature>
<keyword evidence="2" id="KW-0812">Transmembrane</keyword>
<evidence type="ECO:0000313" key="4">
    <source>
        <dbReference type="Proteomes" id="UP000255467"/>
    </source>
</evidence>
<keyword evidence="2" id="KW-0472">Membrane</keyword>
<keyword evidence="2" id="KW-1133">Transmembrane helix</keyword>
<feature type="transmembrane region" description="Helical" evidence="2">
    <location>
        <begin position="29"/>
        <end position="49"/>
    </location>
</feature>
<sequence>MSTVKVNDRPDPQGTAVAPNRAARRRARIAVATLPLTAVVFTAGVAYGAPTHQPGVTDPEQPGLTAPREQPGVTPSAPTPQALPAPVEVDEMPLPPIVNRPRPQQQTQPYIPQPRPQVQPSQPQEQKSDEETVVETPLPPIINPRLIRVGTEIFEAPEWVPTPVVHDAQAASDWTEWQVAGAFDAVGYSREASDHRAAATLAGGVGGAAVGAAVAYPVPMLVGCGVGAVAGGLIGAGIGTLAAPATVGVAIPLGAVIGAGVGCVAGSVVVGVPAAVLGAAVGGAAGAALGAAMGGKLDERAADPEGGQQTEPVPAPAPAPVPAPMPIPDPVEIVTEVADQATTVVADSTPQVQTVLEDVSASSPAGEQAVNTLRDAVAEMPMLDPNQVGAGIADPINSVLGAVQAAVLP</sequence>
<evidence type="ECO:0000313" key="3">
    <source>
        <dbReference type="EMBL" id="SUD49573.1"/>
    </source>
</evidence>
<feature type="region of interest" description="Disordered" evidence="1">
    <location>
        <begin position="50"/>
        <end position="136"/>
    </location>
</feature>
<evidence type="ECO:0000256" key="1">
    <source>
        <dbReference type="SAM" id="MobiDB-lite"/>
    </source>
</evidence>
<dbReference type="AlphaFoldDB" id="A0A379JNH7"/>
<proteinExistence type="predicted"/>
<accession>A0A379JNH7</accession>
<name>A0A379JNH7_9NOCA</name>
<feature type="compositionally biased region" description="Pro residues" evidence="1">
    <location>
        <begin position="313"/>
        <end position="323"/>
    </location>
</feature>
<reference evidence="3 4" key="1">
    <citation type="submission" date="2018-06" db="EMBL/GenBank/DDBJ databases">
        <authorList>
            <consortium name="Pathogen Informatics"/>
            <person name="Doyle S."/>
        </authorList>
    </citation>
    <scope>NUCLEOTIDE SEQUENCE [LARGE SCALE GENOMIC DNA]</scope>
    <source>
        <strain evidence="3 4">NCTC1934</strain>
    </source>
</reference>
<evidence type="ECO:0000256" key="2">
    <source>
        <dbReference type="SAM" id="Phobius"/>
    </source>
</evidence>
<protein>
    <recommendedName>
        <fullName evidence="5">Glycine zipper domain-containing protein</fullName>
    </recommendedName>
</protein>
<gene>
    <name evidence="3" type="ORF">NCTC1934_06927</name>
</gene>
<organism evidence="3 4">
    <name type="scientific">Nocardia otitidiscaviarum</name>
    <dbReference type="NCBI Taxonomy" id="1823"/>
    <lineage>
        <taxon>Bacteria</taxon>
        <taxon>Bacillati</taxon>
        <taxon>Actinomycetota</taxon>
        <taxon>Actinomycetes</taxon>
        <taxon>Mycobacteriales</taxon>
        <taxon>Nocardiaceae</taxon>
        <taxon>Nocardia</taxon>
    </lineage>
</organism>
<keyword evidence="4" id="KW-1185">Reference proteome</keyword>
<feature type="compositionally biased region" description="Low complexity" evidence="1">
    <location>
        <begin position="100"/>
        <end position="110"/>
    </location>
</feature>
<feature type="compositionally biased region" description="Basic and acidic residues" evidence="1">
    <location>
        <begin position="1"/>
        <end position="11"/>
    </location>
</feature>
<dbReference type="Proteomes" id="UP000255467">
    <property type="component" value="Unassembled WGS sequence"/>
</dbReference>
<feature type="region of interest" description="Disordered" evidence="1">
    <location>
        <begin position="1"/>
        <end position="23"/>
    </location>
</feature>